<reference evidence="2" key="2">
    <citation type="journal article" date="2015" name="Fish Shellfish Immunol.">
        <title>Early steps in the European eel (Anguilla anguilla)-Vibrio vulnificus interaction in the gills: Role of the RtxA13 toxin.</title>
        <authorList>
            <person name="Callol A."/>
            <person name="Pajuelo D."/>
            <person name="Ebbesson L."/>
            <person name="Teles M."/>
            <person name="MacKenzie S."/>
            <person name="Amaro C."/>
        </authorList>
    </citation>
    <scope>NUCLEOTIDE SEQUENCE</scope>
</reference>
<proteinExistence type="predicted"/>
<keyword evidence="1" id="KW-0812">Transmembrane</keyword>
<evidence type="ECO:0000313" key="2">
    <source>
        <dbReference type="EMBL" id="JAH32012.1"/>
    </source>
</evidence>
<keyword evidence="1" id="KW-1133">Transmembrane helix</keyword>
<name>A0A0E9RT38_ANGAN</name>
<accession>A0A0E9RT38</accession>
<dbReference type="EMBL" id="GBXM01076565">
    <property type="protein sequence ID" value="JAH32012.1"/>
    <property type="molecule type" value="Transcribed_RNA"/>
</dbReference>
<evidence type="ECO:0000256" key="1">
    <source>
        <dbReference type="SAM" id="Phobius"/>
    </source>
</evidence>
<organism evidence="2">
    <name type="scientific">Anguilla anguilla</name>
    <name type="common">European freshwater eel</name>
    <name type="synonym">Muraena anguilla</name>
    <dbReference type="NCBI Taxonomy" id="7936"/>
    <lineage>
        <taxon>Eukaryota</taxon>
        <taxon>Metazoa</taxon>
        <taxon>Chordata</taxon>
        <taxon>Craniata</taxon>
        <taxon>Vertebrata</taxon>
        <taxon>Euteleostomi</taxon>
        <taxon>Actinopterygii</taxon>
        <taxon>Neopterygii</taxon>
        <taxon>Teleostei</taxon>
        <taxon>Anguilliformes</taxon>
        <taxon>Anguillidae</taxon>
        <taxon>Anguilla</taxon>
    </lineage>
</organism>
<feature type="transmembrane region" description="Helical" evidence="1">
    <location>
        <begin position="21"/>
        <end position="45"/>
    </location>
</feature>
<keyword evidence="1" id="KW-0472">Membrane</keyword>
<sequence length="55" mass="6017">MKVRPDESGLAVGCRKTSITALYKLLMGSLSLRGCVVAVPIYLSFPFHHWQANGP</sequence>
<protein>
    <submittedName>
        <fullName evidence="2">Uncharacterized protein</fullName>
    </submittedName>
</protein>
<reference evidence="2" key="1">
    <citation type="submission" date="2014-11" db="EMBL/GenBank/DDBJ databases">
        <authorList>
            <person name="Amaro Gonzalez C."/>
        </authorList>
    </citation>
    <scope>NUCLEOTIDE SEQUENCE</scope>
</reference>
<dbReference type="AlphaFoldDB" id="A0A0E9RT38"/>